<name>A0ABQ3XQP6_9ACTN</name>
<comment type="caution">
    <text evidence="2">The sequence shown here is derived from an EMBL/GenBank/DDBJ whole genome shotgun (WGS) entry which is preliminary data.</text>
</comment>
<dbReference type="Proteomes" id="UP000612282">
    <property type="component" value="Unassembled WGS sequence"/>
</dbReference>
<gene>
    <name evidence="2" type="ORF">Aco03nite_092430</name>
</gene>
<evidence type="ECO:0000313" key="3">
    <source>
        <dbReference type="Proteomes" id="UP000612282"/>
    </source>
</evidence>
<organism evidence="2 3">
    <name type="scientific">Actinoplanes couchii</name>
    <dbReference type="NCBI Taxonomy" id="403638"/>
    <lineage>
        <taxon>Bacteria</taxon>
        <taxon>Bacillati</taxon>
        <taxon>Actinomycetota</taxon>
        <taxon>Actinomycetes</taxon>
        <taxon>Micromonosporales</taxon>
        <taxon>Micromonosporaceae</taxon>
        <taxon>Actinoplanes</taxon>
    </lineage>
</organism>
<feature type="compositionally biased region" description="Basic and acidic residues" evidence="1">
    <location>
        <begin position="31"/>
        <end position="56"/>
    </location>
</feature>
<accession>A0ABQ3XQP6</accession>
<dbReference type="EMBL" id="BOMG01000115">
    <property type="protein sequence ID" value="GID60839.1"/>
    <property type="molecule type" value="Genomic_DNA"/>
</dbReference>
<sequence>MTEQTGKEMERLAGLPGLAGAGRRRVGTEPARTRARAERRDLALRGKEAPFEHAVG</sequence>
<evidence type="ECO:0000313" key="2">
    <source>
        <dbReference type="EMBL" id="GID60839.1"/>
    </source>
</evidence>
<protein>
    <submittedName>
        <fullName evidence="2">Uncharacterized protein</fullName>
    </submittedName>
</protein>
<reference evidence="2 3" key="1">
    <citation type="submission" date="2021-01" db="EMBL/GenBank/DDBJ databases">
        <title>Whole genome shotgun sequence of Actinoplanes couchii NBRC 106145.</title>
        <authorList>
            <person name="Komaki H."/>
            <person name="Tamura T."/>
        </authorList>
    </citation>
    <scope>NUCLEOTIDE SEQUENCE [LARGE SCALE GENOMIC DNA]</scope>
    <source>
        <strain evidence="2 3">NBRC 106145</strain>
    </source>
</reference>
<keyword evidence="3" id="KW-1185">Reference proteome</keyword>
<feature type="compositionally biased region" description="Basic and acidic residues" evidence="1">
    <location>
        <begin position="1"/>
        <end position="11"/>
    </location>
</feature>
<feature type="region of interest" description="Disordered" evidence="1">
    <location>
        <begin position="1"/>
        <end position="56"/>
    </location>
</feature>
<evidence type="ECO:0000256" key="1">
    <source>
        <dbReference type="SAM" id="MobiDB-lite"/>
    </source>
</evidence>
<proteinExistence type="predicted"/>